<gene>
    <name evidence="3" type="ORF">GCM10011396_01580</name>
</gene>
<keyword evidence="2" id="KW-0812">Transmembrane</keyword>
<dbReference type="EMBL" id="BMED01000001">
    <property type="protein sequence ID" value="GGC58404.1"/>
    <property type="molecule type" value="Genomic_DNA"/>
</dbReference>
<dbReference type="PANTHER" id="PTHR38043">
    <property type="entry name" value="PROTEIN HEMX"/>
    <property type="match status" value="1"/>
</dbReference>
<organism evidence="3 4">
    <name type="scientific">Undibacterium terreum</name>
    <dbReference type="NCBI Taxonomy" id="1224302"/>
    <lineage>
        <taxon>Bacteria</taxon>
        <taxon>Pseudomonadati</taxon>
        <taxon>Pseudomonadota</taxon>
        <taxon>Betaproteobacteria</taxon>
        <taxon>Burkholderiales</taxon>
        <taxon>Oxalobacteraceae</taxon>
        <taxon>Undibacterium</taxon>
    </lineage>
</organism>
<keyword evidence="4" id="KW-1185">Reference proteome</keyword>
<proteinExistence type="predicted"/>
<reference evidence="3" key="2">
    <citation type="submission" date="2020-09" db="EMBL/GenBank/DDBJ databases">
        <authorList>
            <person name="Sun Q."/>
            <person name="Zhou Y."/>
        </authorList>
    </citation>
    <scope>NUCLEOTIDE SEQUENCE</scope>
    <source>
        <strain evidence="3">CGMCC 1.10998</strain>
    </source>
</reference>
<evidence type="ECO:0000256" key="2">
    <source>
        <dbReference type="SAM" id="Phobius"/>
    </source>
</evidence>
<evidence type="ECO:0000313" key="4">
    <source>
        <dbReference type="Proteomes" id="UP000637423"/>
    </source>
</evidence>
<evidence type="ECO:0008006" key="5">
    <source>
        <dbReference type="Google" id="ProtNLM"/>
    </source>
</evidence>
<dbReference type="PANTHER" id="PTHR38043:SF1">
    <property type="entry name" value="PROTEIN HEMX"/>
    <property type="match status" value="1"/>
</dbReference>
<evidence type="ECO:0000313" key="3">
    <source>
        <dbReference type="EMBL" id="GGC58404.1"/>
    </source>
</evidence>
<feature type="compositionally biased region" description="Polar residues" evidence="1">
    <location>
        <begin position="242"/>
        <end position="255"/>
    </location>
</feature>
<sequence length="390" mass="43274">MTEQQSPPGTVSTVNSTEIPVQQTVPPAYSVPTPKAPLILPAYALSGVLAILLGASWWYSHSQISSLREEVARRLQSADTASSETKILAKTVQESTKEIQAKVILLEGKQQEATSQQLALEQLYQELSRNRDDWALAEIEQVLSTASQQLQLAGNVQGALIALQNADSRLAKSDKPQFIVMRRAIAKDIERLKALPALDLTGIALRLDSVITQVDHIPLWSDEKSVVSATPPKAPLRVLPKSNPNAKSSKNTKNPTPEDIPENTWSMRAQDAWQSFYTEMLGEVRQLVRVRNVETPDALLLTPSQGYFARENLKLRLLNARLALLSRNESTFRSDMIAAQDAINKYFDTRAKQTQMVQALLRQVQSSNLSIEMPTLSDSLNAVRNYKVKP</sequence>
<protein>
    <recommendedName>
        <fullName evidence="5">Uroporphyrin-3 C-methyltransferase</fullName>
    </recommendedName>
</protein>
<accession>A0A916U2P7</accession>
<name>A0A916U2P7_9BURK</name>
<dbReference type="InterPro" id="IPR007470">
    <property type="entry name" value="HemX"/>
</dbReference>
<dbReference type="Pfam" id="PF04375">
    <property type="entry name" value="HemX"/>
    <property type="match status" value="1"/>
</dbReference>
<dbReference type="AlphaFoldDB" id="A0A916U2P7"/>
<dbReference type="RefSeq" id="WP_188564099.1">
    <property type="nucleotide sequence ID" value="NZ_BMED01000001.1"/>
</dbReference>
<dbReference type="Proteomes" id="UP000637423">
    <property type="component" value="Unassembled WGS sequence"/>
</dbReference>
<reference evidence="3" key="1">
    <citation type="journal article" date="2014" name="Int. J. Syst. Evol. Microbiol.">
        <title>Complete genome sequence of Corynebacterium casei LMG S-19264T (=DSM 44701T), isolated from a smear-ripened cheese.</title>
        <authorList>
            <consortium name="US DOE Joint Genome Institute (JGI-PGF)"/>
            <person name="Walter F."/>
            <person name="Albersmeier A."/>
            <person name="Kalinowski J."/>
            <person name="Ruckert C."/>
        </authorList>
    </citation>
    <scope>NUCLEOTIDE SEQUENCE</scope>
    <source>
        <strain evidence="3">CGMCC 1.10998</strain>
    </source>
</reference>
<feature type="region of interest" description="Disordered" evidence="1">
    <location>
        <begin position="231"/>
        <end position="264"/>
    </location>
</feature>
<keyword evidence="2" id="KW-0472">Membrane</keyword>
<keyword evidence="2" id="KW-1133">Transmembrane helix</keyword>
<evidence type="ECO:0000256" key="1">
    <source>
        <dbReference type="SAM" id="MobiDB-lite"/>
    </source>
</evidence>
<feature type="transmembrane region" description="Helical" evidence="2">
    <location>
        <begin position="38"/>
        <end position="59"/>
    </location>
</feature>
<comment type="caution">
    <text evidence="3">The sequence shown here is derived from an EMBL/GenBank/DDBJ whole genome shotgun (WGS) entry which is preliminary data.</text>
</comment>